<dbReference type="PANTHER" id="PTHR33375:SF1">
    <property type="entry name" value="CHROMOSOME-PARTITIONING PROTEIN PARB-RELATED"/>
    <property type="match status" value="1"/>
</dbReference>
<proteinExistence type="inferred from homology"/>
<dbReference type="AlphaFoldDB" id="A0A377JRT8"/>
<dbReference type="NCBIfam" id="TIGR00180">
    <property type="entry name" value="parB_part"/>
    <property type="match status" value="1"/>
</dbReference>
<dbReference type="EMBL" id="UGHZ01000001">
    <property type="protein sequence ID" value="STP09755.1"/>
    <property type="molecule type" value="Genomic_DNA"/>
</dbReference>
<dbReference type="CDD" id="cd16393">
    <property type="entry name" value="SPO0J_N"/>
    <property type="match status" value="1"/>
</dbReference>
<feature type="coiled-coil region" evidence="4">
    <location>
        <begin position="108"/>
        <end position="163"/>
    </location>
</feature>
<organism evidence="6 7">
    <name type="scientific">Helicobacter cinaedi</name>
    <dbReference type="NCBI Taxonomy" id="213"/>
    <lineage>
        <taxon>Bacteria</taxon>
        <taxon>Pseudomonadati</taxon>
        <taxon>Campylobacterota</taxon>
        <taxon>Epsilonproteobacteria</taxon>
        <taxon>Campylobacterales</taxon>
        <taxon>Helicobacteraceae</taxon>
        <taxon>Helicobacter</taxon>
    </lineage>
</organism>
<dbReference type="InterPro" id="IPR036086">
    <property type="entry name" value="ParB/Sulfiredoxin_sf"/>
</dbReference>
<dbReference type="InterPro" id="IPR050336">
    <property type="entry name" value="Chromosome_partition/occlusion"/>
</dbReference>
<protein>
    <submittedName>
        <fullName evidence="6">Chromosome partitioning protein</fullName>
    </submittedName>
</protein>
<accession>A0A377JRT8</accession>
<dbReference type="GO" id="GO:0045881">
    <property type="term" value="P:positive regulation of sporulation resulting in formation of a cellular spore"/>
    <property type="evidence" value="ECO:0007669"/>
    <property type="project" value="TreeGrafter"/>
</dbReference>
<dbReference type="Gene3D" id="1.10.10.2830">
    <property type="match status" value="1"/>
</dbReference>
<gene>
    <name evidence="6" type="primary">parB</name>
    <name evidence="6" type="ORF">NCTC12221_01201</name>
</gene>
<evidence type="ECO:0000256" key="1">
    <source>
        <dbReference type="ARBA" id="ARBA00006295"/>
    </source>
</evidence>
<dbReference type="GO" id="GO:0005694">
    <property type="term" value="C:chromosome"/>
    <property type="evidence" value="ECO:0007669"/>
    <property type="project" value="TreeGrafter"/>
</dbReference>
<dbReference type="SUPFAM" id="SSF110849">
    <property type="entry name" value="ParB/Sulfiredoxin"/>
    <property type="match status" value="1"/>
</dbReference>
<evidence type="ECO:0000256" key="3">
    <source>
        <dbReference type="ARBA" id="ARBA00023125"/>
    </source>
</evidence>
<evidence type="ECO:0000256" key="4">
    <source>
        <dbReference type="SAM" id="Coils"/>
    </source>
</evidence>
<keyword evidence="3" id="KW-0238">DNA-binding</keyword>
<dbReference type="GO" id="GO:0007059">
    <property type="term" value="P:chromosome segregation"/>
    <property type="evidence" value="ECO:0007669"/>
    <property type="project" value="UniProtKB-KW"/>
</dbReference>
<dbReference type="GO" id="GO:0003677">
    <property type="term" value="F:DNA binding"/>
    <property type="evidence" value="ECO:0007669"/>
    <property type="project" value="UniProtKB-KW"/>
</dbReference>
<evidence type="ECO:0000259" key="5">
    <source>
        <dbReference type="SMART" id="SM00470"/>
    </source>
</evidence>
<dbReference type="Pfam" id="PF17762">
    <property type="entry name" value="HTH_ParB"/>
    <property type="match status" value="1"/>
</dbReference>
<comment type="similarity">
    <text evidence="1">Belongs to the ParB family.</text>
</comment>
<dbReference type="InterPro" id="IPR041468">
    <property type="entry name" value="HTH_ParB/Spo0J"/>
</dbReference>
<keyword evidence="4" id="KW-0175">Coiled coil</keyword>
<reference evidence="6 7" key="1">
    <citation type="submission" date="2018-06" db="EMBL/GenBank/DDBJ databases">
        <authorList>
            <consortium name="Pathogen Informatics"/>
            <person name="Doyle S."/>
        </authorList>
    </citation>
    <scope>NUCLEOTIDE SEQUENCE [LARGE SCALE GENOMIC DNA]</scope>
    <source>
        <strain evidence="6 7">NCTC12221</strain>
    </source>
</reference>
<dbReference type="FunFam" id="1.10.10.2830:FF:000001">
    <property type="entry name" value="Chromosome partitioning protein ParB"/>
    <property type="match status" value="1"/>
</dbReference>
<dbReference type="Gene3D" id="3.90.1530.30">
    <property type="match status" value="1"/>
</dbReference>
<dbReference type="FunFam" id="3.90.1530.30:FF:000001">
    <property type="entry name" value="Chromosome partitioning protein ParB"/>
    <property type="match status" value="1"/>
</dbReference>
<feature type="domain" description="ParB-like N-terminal" evidence="5">
    <location>
        <begin position="35"/>
        <end position="125"/>
    </location>
</feature>
<dbReference type="InterPro" id="IPR003115">
    <property type="entry name" value="ParB_N"/>
</dbReference>
<dbReference type="RefSeq" id="WP_115026372.1">
    <property type="nucleotide sequence ID" value="NZ_UGHZ01000001.1"/>
</dbReference>
<evidence type="ECO:0000313" key="7">
    <source>
        <dbReference type="Proteomes" id="UP000255335"/>
    </source>
</evidence>
<name>A0A377JRT8_9HELI</name>
<dbReference type="PANTHER" id="PTHR33375">
    <property type="entry name" value="CHROMOSOME-PARTITIONING PROTEIN PARB-RELATED"/>
    <property type="match status" value="1"/>
</dbReference>
<dbReference type="SMART" id="SM00470">
    <property type="entry name" value="ParB"/>
    <property type="match status" value="1"/>
</dbReference>
<keyword evidence="2" id="KW-0159">Chromosome partition</keyword>
<evidence type="ECO:0000256" key="2">
    <source>
        <dbReference type="ARBA" id="ARBA00022829"/>
    </source>
</evidence>
<dbReference type="Pfam" id="PF02195">
    <property type="entry name" value="ParB_N"/>
    <property type="match status" value="1"/>
</dbReference>
<dbReference type="InterPro" id="IPR004437">
    <property type="entry name" value="ParB/RepB/Spo0J"/>
</dbReference>
<evidence type="ECO:0000313" key="6">
    <source>
        <dbReference type="EMBL" id="STP09755.1"/>
    </source>
</evidence>
<dbReference type="Proteomes" id="UP000255335">
    <property type="component" value="Unassembled WGS sequence"/>
</dbReference>
<sequence length="295" mass="33007">MAKKKLAIGRGLGAILAETAEAYEQNLSDNSSLVLDLDIDIIKPNPYQPRKTFNQEALQELSESIKEHGLLQPIVVYDNGDGDYVLIAGERRLRASKLAGLSNIRAIVAEIEQKKMRELAIIENIQREELNAIELALSYQELLEEYDITHEELSKRINKSRTQITNTLRLLQLCDEVKTMLGEEKITQGHAKMLVTLSESEQKLVADSIIGQRLSVRDTETLIKKLKNGQDSTAKDSISKAKLKGQAKNLDISLLEELRRELSSLGIQSSINATKLSIDFKSDAEITTLLKKIVK</sequence>